<dbReference type="Gene3D" id="3.30.70.270">
    <property type="match status" value="1"/>
</dbReference>
<sequence>MPPDVGFKLGDSRVSCLAYADDILLFATTKWGLQTALSAVEDKAREQGLRFNAGKCA</sequence>
<dbReference type="Proteomes" id="UP001258017">
    <property type="component" value="Unassembled WGS sequence"/>
</dbReference>
<dbReference type="InterPro" id="IPR000477">
    <property type="entry name" value="RT_dom"/>
</dbReference>
<protein>
    <recommendedName>
        <fullName evidence="1">Reverse transcriptase domain-containing protein</fullName>
    </recommendedName>
</protein>
<dbReference type="Pfam" id="PF00078">
    <property type="entry name" value="RVT_1"/>
    <property type="match status" value="1"/>
</dbReference>
<dbReference type="GO" id="GO:0071897">
    <property type="term" value="P:DNA biosynthetic process"/>
    <property type="evidence" value="ECO:0007669"/>
    <property type="project" value="UniProtKB-ARBA"/>
</dbReference>
<evidence type="ECO:0000313" key="2">
    <source>
        <dbReference type="EMBL" id="KAK2574751.1"/>
    </source>
</evidence>
<dbReference type="EMBL" id="JAIFRP010005048">
    <property type="protein sequence ID" value="KAK2574751.1"/>
    <property type="molecule type" value="Genomic_DNA"/>
</dbReference>
<organism evidence="2 3">
    <name type="scientific">Odynerus spinipes</name>
    <dbReference type="NCBI Taxonomy" id="1348599"/>
    <lineage>
        <taxon>Eukaryota</taxon>
        <taxon>Metazoa</taxon>
        <taxon>Ecdysozoa</taxon>
        <taxon>Arthropoda</taxon>
        <taxon>Hexapoda</taxon>
        <taxon>Insecta</taxon>
        <taxon>Pterygota</taxon>
        <taxon>Neoptera</taxon>
        <taxon>Endopterygota</taxon>
        <taxon>Hymenoptera</taxon>
        <taxon>Apocrita</taxon>
        <taxon>Aculeata</taxon>
        <taxon>Vespoidea</taxon>
        <taxon>Vespidae</taxon>
        <taxon>Eumeninae</taxon>
        <taxon>Odynerus</taxon>
    </lineage>
</organism>
<comment type="caution">
    <text evidence="2">The sequence shown here is derived from an EMBL/GenBank/DDBJ whole genome shotgun (WGS) entry which is preliminary data.</text>
</comment>
<dbReference type="InterPro" id="IPR043502">
    <property type="entry name" value="DNA/RNA_pol_sf"/>
</dbReference>
<evidence type="ECO:0000259" key="1">
    <source>
        <dbReference type="Pfam" id="PF00078"/>
    </source>
</evidence>
<reference evidence="2" key="2">
    <citation type="journal article" date="2023" name="Commun. Biol.">
        <title>Intrasexual cuticular hydrocarbon dimorphism in a wasp sheds light on hydrocarbon biosynthesis genes in Hymenoptera.</title>
        <authorList>
            <person name="Moris V.C."/>
            <person name="Podsiadlowski L."/>
            <person name="Martin S."/>
            <person name="Oeyen J.P."/>
            <person name="Donath A."/>
            <person name="Petersen M."/>
            <person name="Wilbrandt J."/>
            <person name="Misof B."/>
            <person name="Liedtke D."/>
            <person name="Thamm M."/>
            <person name="Scheiner R."/>
            <person name="Schmitt T."/>
            <person name="Niehuis O."/>
        </authorList>
    </citation>
    <scope>NUCLEOTIDE SEQUENCE</scope>
    <source>
        <strain evidence="2">GBR_01_08_01A</strain>
    </source>
</reference>
<dbReference type="InterPro" id="IPR043128">
    <property type="entry name" value="Rev_trsase/Diguanyl_cyclase"/>
</dbReference>
<name>A0AAD9R808_9HYME</name>
<reference evidence="2" key="1">
    <citation type="submission" date="2021-08" db="EMBL/GenBank/DDBJ databases">
        <authorList>
            <person name="Misof B."/>
            <person name="Oliver O."/>
            <person name="Podsiadlowski L."/>
            <person name="Donath A."/>
            <person name="Peters R."/>
            <person name="Mayer C."/>
            <person name="Rust J."/>
            <person name="Gunkel S."/>
            <person name="Lesny P."/>
            <person name="Martin S."/>
            <person name="Oeyen J.P."/>
            <person name="Petersen M."/>
            <person name="Panagiotis P."/>
            <person name="Wilbrandt J."/>
            <person name="Tanja T."/>
        </authorList>
    </citation>
    <scope>NUCLEOTIDE SEQUENCE</scope>
    <source>
        <strain evidence="2">GBR_01_08_01A</strain>
        <tissue evidence="2">Thorax + abdomen</tissue>
    </source>
</reference>
<evidence type="ECO:0000313" key="3">
    <source>
        <dbReference type="Proteomes" id="UP001258017"/>
    </source>
</evidence>
<proteinExistence type="predicted"/>
<keyword evidence="3" id="KW-1185">Reference proteome</keyword>
<dbReference type="AlphaFoldDB" id="A0AAD9R808"/>
<dbReference type="SUPFAM" id="SSF56672">
    <property type="entry name" value="DNA/RNA polymerases"/>
    <property type="match status" value="1"/>
</dbReference>
<feature type="domain" description="Reverse transcriptase" evidence="1">
    <location>
        <begin position="13"/>
        <end position="56"/>
    </location>
</feature>
<accession>A0AAD9R808</accession>
<gene>
    <name evidence="2" type="ORF">KPH14_013053</name>
</gene>
<feature type="non-terminal residue" evidence="2">
    <location>
        <position position="57"/>
    </location>
</feature>